<dbReference type="NCBIfam" id="TIGR02515">
    <property type="entry name" value="IV_pilus_PilQ"/>
    <property type="match status" value="1"/>
</dbReference>
<evidence type="ECO:0000256" key="5">
    <source>
        <dbReference type="ARBA" id="ARBA00022729"/>
    </source>
</evidence>
<dbReference type="Gene3D" id="3.30.1370.120">
    <property type="match status" value="1"/>
</dbReference>
<evidence type="ECO:0000256" key="7">
    <source>
        <dbReference type="ARBA" id="ARBA00023237"/>
    </source>
</evidence>
<dbReference type="InterPro" id="IPR049371">
    <property type="entry name" value="GspD-like_N0"/>
</dbReference>
<dbReference type="InterPro" id="IPR005644">
    <property type="entry name" value="NolW-like"/>
</dbReference>
<keyword evidence="7" id="KW-0998">Cell outer membrane</keyword>
<comment type="caution">
    <text evidence="11">The sequence shown here is derived from an EMBL/GenBank/DDBJ whole genome shotgun (WGS) entry which is preliminary data.</text>
</comment>
<accession>A0A7C4MM94</accession>
<keyword evidence="5" id="KW-0732">Signal</keyword>
<dbReference type="InterPro" id="IPR038591">
    <property type="entry name" value="NolW-like_sf"/>
</dbReference>
<evidence type="ECO:0000256" key="4">
    <source>
        <dbReference type="ARBA" id="ARBA00022692"/>
    </source>
</evidence>
<evidence type="ECO:0000256" key="2">
    <source>
        <dbReference type="ARBA" id="ARBA00006304"/>
    </source>
</evidence>
<dbReference type="AlphaFoldDB" id="A0A7C4MM94"/>
<keyword evidence="4" id="KW-0812">Transmembrane</keyword>
<dbReference type="GO" id="GO:0009306">
    <property type="term" value="P:protein secretion"/>
    <property type="evidence" value="ECO:0007669"/>
    <property type="project" value="InterPro"/>
</dbReference>
<name>A0A7C4MM94_9BACT</name>
<feature type="region of interest" description="Disordered" evidence="9">
    <location>
        <begin position="156"/>
        <end position="184"/>
    </location>
</feature>
<dbReference type="EMBL" id="DSUH01000083">
    <property type="protein sequence ID" value="HGU31981.1"/>
    <property type="molecule type" value="Genomic_DNA"/>
</dbReference>
<dbReference type="InterPro" id="IPR004846">
    <property type="entry name" value="T2SS/T3SS_dom"/>
</dbReference>
<evidence type="ECO:0000256" key="1">
    <source>
        <dbReference type="ARBA" id="ARBA00004442"/>
    </source>
</evidence>
<keyword evidence="3 8" id="KW-0813">Transport</keyword>
<reference evidence="11" key="1">
    <citation type="journal article" date="2020" name="mSystems">
        <title>Genome- and Community-Level Interaction Insights into Carbon Utilization and Element Cycling Functions of Hydrothermarchaeota in Hydrothermal Sediment.</title>
        <authorList>
            <person name="Zhou Z."/>
            <person name="Liu Y."/>
            <person name="Xu W."/>
            <person name="Pan J."/>
            <person name="Luo Z.H."/>
            <person name="Li M."/>
        </authorList>
    </citation>
    <scope>NUCLEOTIDE SEQUENCE [LARGE SCALE GENOMIC DNA]</scope>
    <source>
        <strain evidence="11">SpSt-477</strain>
    </source>
</reference>
<evidence type="ECO:0000313" key="11">
    <source>
        <dbReference type="EMBL" id="HGU31981.1"/>
    </source>
</evidence>
<evidence type="ECO:0000256" key="8">
    <source>
        <dbReference type="RuleBase" id="RU004004"/>
    </source>
</evidence>
<organism evidence="11">
    <name type="scientific">Desulfatirhabdium butyrativorans</name>
    <dbReference type="NCBI Taxonomy" id="340467"/>
    <lineage>
        <taxon>Bacteria</taxon>
        <taxon>Pseudomonadati</taxon>
        <taxon>Thermodesulfobacteriota</taxon>
        <taxon>Desulfobacteria</taxon>
        <taxon>Desulfobacterales</taxon>
        <taxon>Desulfatirhabdiaceae</taxon>
        <taxon>Desulfatirhabdium</taxon>
    </lineage>
</organism>
<dbReference type="Gene3D" id="3.30.1370.130">
    <property type="match status" value="1"/>
</dbReference>
<evidence type="ECO:0000256" key="9">
    <source>
        <dbReference type="SAM" id="MobiDB-lite"/>
    </source>
</evidence>
<dbReference type="GO" id="GO:0009279">
    <property type="term" value="C:cell outer membrane"/>
    <property type="evidence" value="ECO:0007669"/>
    <property type="project" value="UniProtKB-SubCell"/>
</dbReference>
<dbReference type="InterPro" id="IPR004845">
    <property type="entry name" value="T2SS_GspD_CS"/>
</dbReference>
<dbReference type="PROSITE" id="PS00875">
    <property type="entry name" value="T2SP_D"/>
    <property type="match status" value="1"/>
</dbReference>
<gene>
    <name evidence="11" type="primary">pilQ</name>
    <name evidence="11" type="ORF">ENS29_03895</name>
</gene>
<dbReference type="PANTHER" id="PTHR30604:SF1">
    <property type="entry name" value="DNA UTILIZATION PROTEIN HOFQ"/>
    <property type="match status" value="1"/>
</dbReference>
<protein>
    <submittedName>
        <fullName evidence="11">Type IV pilus secretin PilQ</fullName>
    </submittedName>
</protein>
<keyword evidence="6" id="KW-0472">Membrane</keyword>
<dbReference type="Pfam" id="PF21305">
    <property type="entry name" value="type_II_gspD_N0"/>
    <property type="match status" value="1"/>
</dbReference>
<dbReference type="InterPro" id="IPR001775">
    <property type="entry name" value="GspD/PilQ"/>
</dbReference>
<dbReference type="SMART" id="SM00965">
    <property type="entry name" value="STN"/>
    <property type="match status" value="1"/>
</dbReference>
<dbReference type="InterPro" id="IPR011662">
    <property type="entry name" value="Secretin/TonB_short_N"/>
</dbReference>
<dbReference type="InterPro" id="IPR013355">
    <property type="entry name" value="Pilus_4_PilQ"/>
</dbReference>
<dbReference type="PANTHER" id="PTHR30604">
    <property type="entry name" value="PROTEIN TRANSPORT PROTEIN HOFQ"/>
    <property type="match status" value="1"/>
</dbReference>
<evidence type="ECO:0000256" key="6">
    <source>
        <dbReference type="ARBA" id="ARBA00023136"/>
    </source>
</evidence>
<sequence length="806" mass="88472">MKTRVWNVGMGWLLVLVWLVWMGGGCSSTAVIPTKEAATSPPPSQVRSINGIFAQTEQGRSRVRIQSTAPLTYTSVKQPGHPGVSLYFPGTLLGDVPNEIPGDGSAVVRIVTQKIEADPPTARIDIDLSMDVPYEILKQDEGLDVLFETASETKPMVAGGGTSGGRKTGVDVQPPASEIRSQQNTTEALLRSTQTQTASDASAIRRPKKIAWLERIDFVAGDTGEATMTLGTTEPVSYRVERLNPTQIRLLLEHTRISEHRNYPLVTNRFKGAVNRIVPTQAPKAPDTTWVTIDLRENVPFRVEQNGTLLLVHFDPSKTTPEQILPPAFREEPLASVQPAAEPGLTAKPALAPSQMVTSAVVSERKRSDLYRGDIPKVYTGEKIAIDFFDTDIRNVFKIIAEISGKNFAIDPNVTGKVTLSFDKPVPWDQVLDIVLRMNQLDKVEEGDIVRIATLAQLQKEEEGKKKLMIAEKESQNQLVELEPLVTEYLPINYAKAADEMKPHLDGLLTPGRGTLTVDSRTNQLIMTDVPAKIRKAKEIIQKLDRVTPQVVIEAKIVEASTDFARDLGVTWDAMGGIQGTDARAGIGPQRGFDVLNGTYGWDAAVNFPIASANNGQIGINFTKIAGTPLVINAKLYAMEQNNQGRIISSPKILTMDNKEAFIEQGVEVGYTEKGKTDEVPSVKFKKVTLNLKVTPHVTLDHRISMKIELVKDDILSYFQGVPIINTKKTATELLVDDGDTLVIGGITKTSEKETESGVPGLSKIPLLGWLFKTRSNVRANEELLIFMTPRIVQLEQRSMITQTNG</sequence>
<proteinExistence type="inferred from homology"/>
<dbReference type="Pfam" id="PF03958">
    <property type="entry name" value="Secretin_N"/>
    <property type="match status" value="1"/>
</dbReference>
<dbReference type="InterPro" id="IPR051808">
    <property type="entry name" value="Type_IV_pilus_biogenesis"/>
</dbReference>
<evidence type="ECO:0000259" key="10">
    <source>
        <dbReference type="SMART" id="SM00965"/>
    </source>
</evidence>
<dbReference type="Pfam" id="PF00263">
    <property type="entry name" value="Secretin"/>
    <property type="match status" value="1"/>
</dbReference>
<dbReference type="PRINTS" id="PR00811">
    <property type="entry name" value="BCTERIALGSPD"/>
</dbReference>
<feature type="compositionally biased region" description="Gly residues" evidence="9">
    <location>
        <begin position="158"/>
        <end position="167"/>
    </location>
</feature>
<feature type="domain" description="Secretin/TonB short N-terminal" evidence="10">
    <location>
        <begin position="406"/>
        <end position="455"/>
    </location>
</feature>
<comment type="similarity">
    <text evidence="2">Belongs to the bacterial secretin family. PilQ subfamily.</text>
</comment>
<dbReference type="PROSITE" id="PS51257">
    <property type="entry name" value="PROKAR_LIPOPROTEIN"/>
    <property type="match status" value="1"/>
</dbReference>
<comment type="subcellular location">
    <subcellularLocation>
        <location evidence="1 8">Cell outer membrane</location>
    </subcellularLocation>
</comment>
<evidence type="ECO:0000256" key="3">
    <source>
        <dbReference type="ARBA" id="ARBA00022448"/>
    </source>
</evidence>